<dbReference type="SMART" id="SM00490">
    <property type="entry name" value="HELICc"/>
    <property type="match status" value="1"/>
</dbReference>
<feature type="domain" description="Helicase ATP-binding" evidence="6">
    <location>
        <begin position="27"/>
        <end position="191"/>
    </location>
</feature>
<name>S9NU47_CYSF2</name>
<dbReference type="eggNOG" id="COG1643">
    <property type="taxonomic scope" value="Bacteria"/>
</dbReference>
<evidence type="ECO:0000256" key="1">
    <source>
        <dbReference type="ARBA" id="ARBA00022741"/>
    </source>
</evidence>
<feature type="region of interest" description="Disordered" evidence="5">
    <location>
        <begin position="845"/>
        <end position="865"/>
    </location>
</feature>
<comment type="caution">
    <text evidence="8">The sequence shown here is derived from an EMBL/GenBank/DDBJ whole genome shotgun (WGS) entry which is preliminary data.</text>
</comment>
<evidence type="ECO:0000313" key="9">
    <source>
        <dbReference type="Proteomes" id="UP000011682"/>
    </source>
</evidence>
<dbReference type="Gene3D" id="3.40.50.300">
    <property type="entry name" value="P-loop containing nucleotide triphosphate hydrolases"/>
    <property type="match status" value="2"/>
</dbReference>
<dbReference type="InterPro" id="IPR010225">
    <property type="entry name" value="HrpB"/>
</dbReference>
<dbReference type="InterPro" id="IPR048333">
    <property type="entry name" value="HA2_WH"/>
</dbReference>
<dbReference type="InterPro" id="IPR001650">
    <property type="entry name" value="Helicase_C-like"/>
</dbReference>
<dbReference type="Pfam" id="PF04408">
    <property type="entry name" value="WHD_HA2"/>
    <property type="match status" value="1"/>
</dbReference>
<dbReference type="PROSITE" id="PS51192">
    <property type="entry name" value="HELICASE_ATP_BIND_1"/>
    <property type="match status" value="1"/>
</dbReference>
<dbReference type="SMART" id="SM00847">
    <property type="entry name" value="HA2"/>
    <property type="match status" value="1"/>
</dbReference>
<dbReference type="GO" id="GO:0004386">
    <property type="term" value="F:helicase activity"/>
    <property type="evidence" value="ECO:0007669"/>
    <property type="project" value="UniProtKB-KW"/>
</dbReference>
<evidence type="ECO:0000256" key="5">
    <source>
        <dbReference type="SAM" id="MobiDB-lite"/>
    </source>
</evidence>
<dbReference type="InterPro" id="IPR013689">
    <property type="entry name" value="RNA_helicase_ATP-dep_HrpB_C"/>
</dbReference>
<gene>
    <name evidence="8" type="ORF">D187_009296</name>
</gene>
<keyword evidence="2" id="KW-0378">Hydrolase</keyword>
<dbReference type="GO" id="GO:0003676">
    <property type="term" value="F:nucleic acid binding"/>
    <property type="evidence" value="ECO:0007669"/>
    <property type="project" value="InterPro"/>
</dbReference>
<evidence type="ECO:0000259" key="7">
    <source>
        <dbReference type="PROSITE" id="PS51194"/>
    </source>
</evidence>
<keyword evidence="3 8" id="KW-0347">Helicase</keyword>
<dbReference type="InterPro" id="IPR027417">
    <property type="entry name" value="P-loop_NTPase"/>
</dbReference>
<dbReference type="Pfam" id="PF00270">
    <property type="entry name" value="DEAD"/>
    <property type="match status" value="1"/>
</dbReference>
<proteinExistence type="predicted"/>
<dbReference type="Proteomes" id="UP000011682">
    <property type="component" value="Unassembled WGS sequence"/>
</dbReference>
<keyword evidence="9" id="KW-1185">Reference proteome</keyword>
<dbReference type="PANTHER" id="PTHR43519:SF1">
    <property type="entry name" value="ATP-DEPENDENT RNA HELICASE HRPB"/>
    <property type="match status" value="1"/>
</dbReference>
<dbReference type="InterPro" id="IPR007502">
    <property type="entry name" value="Helicase-assoc_dom"/>
</dbReference>
<protein>
    <submittedName>
        <fullName evidence="8">ATP-dependent helicase HrpB</fullName>
    </submittedName>
</protein>
<dbReference type="Gene3D" id="1.20.120.1080">
    <property type="match status" value="1"/>
</dbReference>
<dbReference type="PANTHER" id="PTHR43519">
    <property type="entry name" value="ATP-DEPENDENT RNA HELICASE HRPB"/>
    <property type="match status" value="1"/>
</dbReference>
<dbReference type="PIRSF" id="PIRSF005496">
    <property type="entry name" value="ATP_hel_hrpB"/>
    <property type="match status" value="1"/>
</dbReference>
<accession>S9NU47</accession>
<evidence type="ECO:0000256" key="2">
    <source>
        <dbReference type="ARBA" id="ARBA00022801"/>
    </source>
</evidence>
<dbReference type="NCBIfam" id="TIGR01970">
    <property type="entry name" value="DEAH_box_HrpB"/>
    <property type="match status" value="1"/>
</dbReference>
<dbReference type="SMART" id="SM00487">
    <property type="entry name" value="DEXDc"/>
    <property type="match status" value="1"/>
</dbReference>
<sequence length="865" mass="94619">MAPGPVIEELAMADVALPIDPLLPQLVTTLRAASSLVLEAPPGAGKTTRVPRALLEAGIGQGKEIVVLQPRRLPTRLAAQRVSEEIGERVGETVGYQVRFEDVRGPKTRLSFVTEGVLGRRLLSDPTLRDVSVVVLDEFHERHLSADISLALLRRLQLGPRPDLKIVVMSATLEAAPISAYLGQCPTLRSEGRRFDVSLEYLPAPDERYLDAQVLSGIKRLHANGLDGDVLVFLPGAGEIRRARDTCAEFAERHDMELLPLHGDLPPAEQDRAVRRSSRRKIILSTNVAETSVTIDGVAAVIDSGLARVASHSPWSGLPILKLAKVSRASATQRAGRAGRTRSGHCLRLYTQHDFDGRPEQDAPEIRRMDLAETVLSLRAAGIQDLGAFPFFEAPPAASLEAAETLLRRLGAVDPKGKVTDIGQRLLRFPLHPRQARIIVEGERRGVGADAALLAALVGERDIRREARTQMSGPGRAAHVVAGPSDLLDLSERFRQAERAQFASGRVQSLSLEPGAVQAVDRVQRQLRRAVREQGAKPPTPEAQEQALMLSVLAGYPDRVARRRKPRAPDLLLFGGGTAQLSENSTVQEPELLVAVDIEERPGRGVIVRLASSVEPEWLLDLYPDALEEVDTLQWNAEARRVERITRLAYGNLVLEETRAPAPPSEATARVLVEQALAAGPGRFANPEALLHWRTRVALLAQAFPEAGFPQVDDAFMRDALASLCAGARSFADLEGVSLLDALQARLTQEQARLLSQHAPSKVSLPGGRQAQVNYEPGKPPWVESRLQDFFGMAQGPSVCAGRVPLVLHLLAPNMRAVQVTTDLAGFWERHYPALRKELCRKYPKHSWPEDPRHAQTPAERGRRI</sequence>
<dbReference type="GO" id="GO:0016787">
    <property type="term" value="F:hydrolase activity"/>
    <property type="evidence" value="ECO:0007669"/>
    <property type="project" value="UniProtKB-KW"/>
</dbReference>
<evidence type="ECO:0000313" key="8">
    <source>
        <dbReference type="EMBL" id="EPX55685.1"/>
    </source>
</evidence>
<dbReference type="EMBL" id="ANAH02000071">
    <property type="protein sequence ID" value="EPX55685.1"/>
    <property type="molecule type" value="Genomic_DNA"/>
</dbReference>
<dbReference type="CDD" id="cd18791">
    <property type="entry name" value="SF2_C_RHA"/>
    <property type="match status" value="1"/>
</dbReference>
<dbReference type="Pfam" id="PF08482">
    <property type="entry name" value="HrpB_C"/>
    <property type="match status" value="1"/>
</dbReference>
<keyword evidence="1" id="KW-0547">Nucleotide-binding</keyword>
<reference evidence="8" key="1">
    <citation type="submission" date="2013-05" db="EMBL/GenBank/DDBJ databases">
        <title>Genome assembly of Cystobacter fuscus DSM 2262.</title>
        <authorList>
            <person name="Sharma G."/>
            <person name="Khatri I."/>
            <person name="Kaur C."/>
            <person name="Mayilraj S."/>
            <person name="Subramanian S."/>
        </authorList>
    </citation>
    <scope>NUCLEOTIDE SEQUENCE [LARGE SCALE GENOMIC DNA]</scope>
    <source>
        <strain evidence="8">DSM 2262</strain>
    </source>
</reference>
<dbReference type="InterPro" id="IPR011545">
    <property type="entry name" value="DEAD/DEAH_box_helicase_dom"/>
</dbReference>
<dbReference type="CDD" id="cd17917">
    <property type="entry name" value="DEXHc_RHA-like"/>
    <property type="match status" value="1"/>
</dbReference>
<dbReference type="InterPro" id="IPR014001">
    <property type="entry name" value="Helicase_ATP-bd"/>
</dbReference>
<dbReference type="SUPFAM" id="SSF52540">
    <property type="entry name" value="P-loop containing nucleoside triphosphate hydrolases"/>
    <property type="match status" value="1"/>
</dbReference>
<dbReference type="FunFam" id="3.40.50.300:FF:002125">
    <property type="entry name" value="ATP-dependent helicase HrpB"/>
    <property type="match status" value="1"/>
</dbReference>
<dbReference type="Pfam" id="PF00271">
    <property type="entry name" value="Helicase_C"/>
    <property type="match status" value="1"/>
</dbReference>
<feature type="domain" description="Helicase C-terminal" evidence="7">
    <location>
        <begin position="217"/>
        <end position="382"/>
    </location>
</feature>
<dbReference type="GO" id="GO:0005524">
    <property type="term" value="F:ATP binding"/>
    <property type="evidence" value="ECO:0007669"/>
    <property type="project" value="UniProtKB-KW"/>
</dbReference>
<dbReference type="PROSITE" id="PS51194">
    <property type="entry name" value="HELICASE_CTER"/>
    <property type="match status" value="1"/>
</dbReference>
<evidence type="ECO:0000256" key="4">
    <source>
        <dbReference type="ARBA" id="ARBA00022840"/>
    </source>
</evidence>
<organism evidence="8 9">
    <name type="scientific">Cystobacter fuscus (strain ATCC 25194 / DSM 2262 / NBRC 100088 / M29)</name>
    <dbReference type="NCBI Taxonomy" id="1242864"/>
    <lineage>
        <taxon>Bacteria</taxon>
        <taxon>Pseudomonadati</taxon>
        <taxon>Myxococcota</taxon>
        <taxon>Myxococcia</taxon>
        <taxon>Myxococcales</taxon>
        <taxon>Cystobacterineae</taxon>
        <taxon>Archangiaceae</taxon>
        <taxon>Cystobacter</taxon>
    </lineage>
</organism>
<evidence type="ECO:0000259" key="6">
    <source>
        <dbReference type="PROSITE" id="PS51192"/>
    </source>
</evidence>
<evidence type="ECO:0000256" key="3">
    <source>
        <dbReference type="ARBA" id="ARBA00022806"/>
    </source>
</evidence>
<dbReference type="AlphaFoldDB" id="S9NU47"/>
<keyword evidence="4" id="KW-0067">ATP-binding</keyword>